<dbReference type="Proteomes" id="UP000184111">
    <property type="component" value="Unassembled WGS sequence"/>
</dbReference>
<dbReference type="AlphaFoldDB" id="A0A1M7NUU7"/>
<dbReference type="InterPro" id="IPR010520">
    <property type="entry name" value="FrsA-like"/>
</dbReference>
<sequence length="382" mass="41300">MTEGRTTAGSVPAAGTANDVRELKQFVEVHAKAQQLSPRTYQPLLARITGDGEGTPGSWVYEWSRAAAEAEAAGRLLEASRYYNMARFPFVNGPARQEALDRCVAAFDAWRSTQKGIERLDVDLPAGRVRCWTSGLPAAGSDGKRRPLLLVTGGIVSVKEQWAPILVQATRLGVAGVVAEMPGVGENTLPYDEDSPAMLSAILDAVGERADTERTYLVALSFSGHMALRAAAADPRIKGVITAGVPVSSFFSDRDWQARVPRVTVDTLAHLLGTTPGGVGDRVAGWGLTDGELGALDVPVACLWSRRDEIIPSADPQALRRSVRRLDLVDNDDVHGSPSHLLETRVWVLLSLLRMLGVRDVKRLVFGALWRALRLAGRRRGN</sequence>
<dbReference type="InterPro" id="IPR029058">
    <property type="entry name" value="AB_hydrolase_fold"/>
</dbReference>
<dbReference type="STRING" id="310782.SAMN05216499_1203"/>
<evidence type="ECO:0000313" key="1">
    <source>
        <dbReference type="EMBL" id="SHN07945.1"/>
    </source>
</evidence>
<dbReference type="SUPFAM" id="SSF53474">
    <property type="entry name" value="alpha/beta-Hydrolases"/>
    <property type="match status" value="1"/>
</dbReference>
<dbReference type="EMBL" id="FRBI01000020">
    <property type="protein sequence ID" value="SHN07945.1"/>
    <property type="molecule type" value="Genomic_DNA"/>
</dbReference>
<evidence type="ECO:0000313" key="2">
    <source>
        <dbReference type="Proteomes" id="UP000184111"/>
    </source>
</evidence>
<proteinExistence type="predicted"/>
<gene>
    <name evidence="1" type="ORF">SAMN05216499_1203</name>
</gene>
<dbReference type="RefSeq" id="WP_073501295.1">
    <property type="nucleotide sequence ID" value="NZ_FRBI01000020.1"/>
</dbReference>
<name>A0A1M7NUU7_9ACTN</name>
<dbReference type="OrthoDB" id="5704902at2"/>
<evidence type="ECO:0008006" key="3">
    <source>
        <dbReference type="Google" id="ProtNLM"/>
    </source>
</evidence>
<protein>
    <recommendedName>
        <fullName evidence="3">Alpha/beta hydrolase</fullName>
    </recommendedName>
</protein>
<dbReference type="Pfam" id="PF06500">
    <property type="entry name" value="FrsA-like"/>
    <property type="match status" value="1"/>
</dbReference>
<keyword evidence="2" id="KW-1185">Reference proteome</keyword>
<accession>A0A1M7NUU7</accession>
<organism evidence="1 2">
    <name type="scientific">Actinacidiphila paucisporea</name>
    <dbReference type="NCBI Taxonomy" id="310782"/>
    <lineage>
        <taxon>Bacteria</taxon>
        <taxon>Bacillati</taxon>
        <taxon>Actinomycetota</taxon>
        <taxon>Actinomycetes</taxon>
        <taxon>Kitasatosporales</taxon>
        <taxon>Streptomycetaceae</taxon>
        <taxon>Actinacidiphila</taxon>
    </lineage>
</organism>
<dbReference type="Gene3D" id="3.40.50.1820">
    <property type="entry name" value="alpha/beta hydrolase"/>
    <property type="match status" value="1"/>
</dbReference>
<reference evidence="1 2" key="1">
    <citation type="submission" date="2016-11" db="EMBL/GenBank/DDBJ databases">
        <authorList>
            <person name="Jaros S."/>
            <person name="Januszkiewicz K."/>
            <person name="Wedrychowicz H."/>
        </authorList>
    </citation>
    <scope>NUCLEOTIDE SEQUENCE [LARGE SCALE GENOMIC DNA]</scope>
    <source>
        <strain evidence="1 2">CGMCC 4.2025</strain>
    </source>
</reference>